<dbReference type="InterPro" id="IPR051122">
    <property type="entry name" value="SDR_DHRS6-like"/>
</dbReference>
<evidence type="ECO:0000256" key="1">
    <source>
        <dbReference type="ARBA" id="ARBA00006484"/>
    </source>
</evidence>
<organism evidence="4 5">
    <name type="scientific">Zasmidium cellare</name>
    <name type="common">Wine cellar mold</name>
    <name type="synonym">Racodium cellare</name>
    <dbReference type="NCBI Taxonomy" id="395010"/>
    <lineage>
        <taxon>Eukaryota</taxon>
        <taxon>Fungi</taxon>
        <taxon>Dikarya</taxon>
        <taxon>Ascomycota</taxon>
        <taxon>Pezizomycotina</taxon>
        <taxon>Dothideomycetes</taxon>
        <taxon>Dothideomycetidae</taxon>
        <taxon>Mycosphaerellales</taxon>
        <taxon>Mycosphaerellaceae</taxon>
        <taxon>Zasmidium</taxon>
    </lineage>
</organism>
<evidence type="ECO:0000256" key="2">
    <source>
        <dbReference type="ARBA" id="ARBA00022857"/>
    </source>
</evidence>
<keyword evidence="3" id="KW-0560">Oxidoreductase</keyword>
<evidence type="ECO:0000313" key="4">
    <source>
        <dbReference type="EMBL" id="KAK4500354.1"/>
    </source>
</evidence>
<proteinExistence type="inferred from homology"/>
<accession>A0ABR0EG55</accession>
<protein>
    <submittedName>
        <fullName evidence="4">Uncharacterized protein</fullName>
    </submittedName>
</protein>
<comment type="similarity">
    <text evidence="1">Belongs to the short-chain dehydrogenases/reductases (SDR) family.</text>
</comment>
<gene>
    <name evidence="4" type="ORF">PRZ48_008543</name>
</gene>
<dbReference type="Proteomes" id="UP001305779">
    <property type="component" value="Unassembled WGS sequence"/>
</dbReference>
<dbReference type="PANTHER" id="PTHR43477:SF1">
    <property type="entry name" value="DIHYDROANTICAPSIN 7-DEHYDROGENASE"/>
    <property type="match status" value="1"/>
</dbReference>
<name>A0ABR0EG55_ZASCE</name>
<keyword evidence="5" id="KW-1185">Reference proteome</keyword>
<reference evidence="4 5" key="1">
    <citation type="journal article" date="2023" name="G3 (Bethesda)">
        <title>A chromosome-level genome assembly of Zasmidium syzygii isolated from banana leaves.</title>
        <authorList>
            <person name="van Westerhoven A.C."/>
            <person name="Mehrabi R."/>
            <person name="Talebi R."/>
            <person name="Steentjes M.B.F."/>
            <person name="Corcolon B."/>
            <person name="Chong P.A."/>
            <person name="Kema G.H.J."/>
            <person name="Seidl M.F."/>
        </authorList>
    </citation>
    <scope>NUCLEOTIDE SEQUENCE [LARGE SCALE GENOMIC DNA]</scope>
    <source>
        <strain evidence="4 5">P124</strain>
    </source>
</reference>
<dbReference type="Gene3D" id="3.40.50.720">
    <property type="entry name" value="NAD(P)-binding Rossmann-like Domain"/>
    <property type="match status" value="1"/>
</dbReference>
<dbReference type="InterPro" id="IPR036291">
    <property type="entry name" value="NAD(P)-bd_dom_sf"/>
</dbReference>
<dbReference type="PANTHER" id="PTHR43477">
    <property type="entry name" value="DIHYDROANTICAPSIN 7-DEHYDROGENASE"/>
    <property type="match status" value="1"/>
</dbReference>
<dbReference type="PRINTS" id="PR00081">
    <property type="entry name" value="GDHRDH"/>
</dbReference>
<evidence type="ECO:0000313" key="5">
    <source>
        <dbReference type="Proteomes" id="UP001305779"/>
    </source>
</evidence>
<sequence>MRIATSKQGDYNLILISWNSFVPYFPPCKSLSQVITDESGSAQRSSRLSGRTVLIFGGSSGLGYGAAEACIENGMAVVIASSSEAKIDEAVQRLLKTYPSAGGRFPGHICDLGDQATLEHNVLQLLEKVGKVDHIIYSAGDSVEALIQPLDQITTHSAIKSHIVRYLAPMMVSKHAKKYLTPGPYSSLTLTSGAITLRPIKDWVLANGVMSAVEGLTQALALELAPIRVNAVQPGVVATEMWDCLGEEAFASMKANVEANAPTQRVAQPEDIANAYLYTLKDPNLTGAVIKTDSGNNLK</sequence>
<dbReference type="EMBL" id="JAXOVC010000006">
    <property type="protein sequence ID" value="KAK4500354.1"/>
    <property type="molecule type" value="Genomic_DNA"/>
</dbReference>
<keyword evidence="2" id="KW-0521">NADP</keyword>
<dbReference type="Pfam" id="PF23441">
    <property type="entry name" value="SDR"/>
    <property type="match status" value="1"/>
</dbReference>
<comment type="caution">
    <text evidence="4">The sequence shown here is derived from an EMBL/GenBank/DDBJ whole genome shotgun (WGS) entry which is preliminary data.</text>
</comment>
<dbReference type="CDD" id="cd05233">
    <property type="entry name" value="SDR_c"/>
    <property type="match status" value="1"/>
</dbReference>
<dbReference type="SUPFAM" id="SSF51735">
    <property type="entry name" value="NAD(P)-binding Rossmann-fold domains"/>
    <property type="match status" value="1"/>
</dbReference>
<dbReference type="InterPro" id="IPR057571">
    <property type="entry name" value="SDR_PhqE-like"/>
</dbReference>
<evidence type="ECO:0000256" key="3">
    <source>
        <dbReference type="ARBA" id="ARBA00023002"/>
    </source>
</evidence>
<dbReference type="InterPro" id="IPR002347">
    <property type="entry name" value="SDR_fam"/>
</dbReference>